<feature type="binding site" evidence="3">
    <location>
        <begin position="181"/>
        <end position="184"/>
    </location>
    <ligand>
        <name>substrate</name>
    </ligand>
</feature>
<dbReference type="GO" id="GO:0005737">
    <property type="term" value="C:cytoplasm"/>
    <property type="evidence" value="ECO:0007669"/>
    <property type="project" value="TreeGrafter"/>
</dbReference>
<feature type="active site" description="Nucleophile" evidence="2">
    <location>
        <position position="153"/>
    </location>
</feature>
<dbReference type="PANTHER" id="PTHR10188:SF16">
    <property type="entry name" value="N(4)-(BETA-N-ACETYLGLUCOSAMINYL)-L-ASPARAGINASE-LIKE"/>
    <property type="match status" value="1"/>
</dbReference>
<feature type="binding site" evidence="3">
    <location>
        <begin position="204"/>
        <end position="207"/>
    </location>
    <ligand>
        <name>substrate</name>
    </ligand>
</feature>
<dbReference type="RefSeq" id="XP_013411893.1">
    <property type="nucleotide sequence ID" value="XM_013556439.1"/>
</dbReference>
<gene>
    <name evidence="6" type="primary">LOC106174761</name>
</gene>
<dbReference type="AlphaFoldDB" id="A0A1S3JNF0"/>
<name>A0A1S3JNF0_LINAN</name>
<dbReference type="OrthoDB" id="2262349at2759"/>
<dbReference type="PANTHER" id="PTHR10188">
    <property type="entry name" value="L-ASPARAGINASE"/>
    <property type="match status" value="1"/>
</dbReference>
<organism evidence="5 6">
    <name type="scientific">Lingula anatina</name>
    <name type="common">Brachiopod</name>
    <name type="synonym">Lingula unguis</name>
    <dbReference type="NCBI Taxonomy" id="7574"/>
    <lineage>
        <taxon>Eukaryota</taxon>
        <taxon>Metazoa</taxon>
        <taxon>Spiralia</taxon>
        <taxon>Lophotrochozoa</taxon>
        <taxon>Brachiopoda</taxon>
        <taxon>Linguliformea</taxon>
        <taxon>Lingulata</taxon>
        <taxon>Lingulida</taxon>
        <taxon>Linguloidea</taxon>
        <taxon>Lingulidae</taxon>
        <taxon>Lingula</taxon>
    </lineage>
</organism>
<evidence type="ECO:0000256" key="1">
    <source>
        <dbReference type="ARBA" id="ARBA00010872"/>
    </source>
</evidence>
<reference evidence="6" key="1">
    <citation type="submission" date="2025-08" db="UniProtKB">
        <authorList>
            <consortium name="RefSeq"/>
        </authorList>
    </citation>
    <scope>IDENTIFICATION</scope>
    <source>
        <tissue evidence="6">Gonads</tissue>
    </source>
</reference>
<dbReference type="STRING" id="7574.A0A1S3JNF0"/>
<sequence>MAACAATWAFGIDAVKICKNLLQTGDSCLDAVEKSIRILEDDPAYGRYLVGKGGMPNAAGTLQLDAALMEGSSLQYGGVAALEGISTPISVARRVMQGSPHSLLVGQGALEFAKKCGFTTQTNDQLLTAQGREEYEKFSHRVHYESLFDKHDTLGVIALDRHGQIAVGVSSSGAPFKAVGRVGDSPLPGAGLYADDKAGAACATGDGDKMMRFCPSFHVVQLMKQGLSPSECCSSVVAEMVERLGEDPPLEIGLIAMNMQGEIGAGSTVKISGGHNGSSSYNGFAYAVWQHDCEDPKILVHS</sequence>
<evidence type="ECO:0000313" key="6">
    <source>
        <dbReference type="RefSeq" id="XP_013411893.1"/>
    </source>
</evidence>
<evidence type="ECO:0000313" key="5">
    <source>
        <dbReference type="Proteomes" id="UP000085678"/>
    </source>
</evidence>
<dbReference type="GeneID" id="106174761"/>
<keyword evidence="5" id="KW-1185">Reference proteome</keyword>
<protein>
    <submittedName>
        <fullName evidence="6">Uncharacterized protein LOC106174761</fullName>
    </submittedName>
</protein>
<dbReference type="Proteomes" id="UP000085678">
    <property type="component" value="Unplaced"/>
</dbReference>
<evidence type="ECO:0000256" key="3">
    <source>
        <dbReference type="PIRSR" id="PIRSR600246-2"/>
    </source>
</evidence>
<dbReference type="FunFam" id="3.60.20.30:FF:000005">
    <property type="entry name" value="N(4)-(Beta-N-acetylglucosaminyl)-L-asparaginase"/>
    <property type="match status" value="1"/>
</dbReference>
<dbReference type="KEGG" id="lak:106174761"/>
<evidence type="ECO:0000256" key="4">
    <source>
        <dbReference type="PIRSR" id="PIRSR600246-3"/>
    </source>
</evidence>
<dbReference type="InterPro" id="IPR000246">
    <property type="entry name" value="Peptidase_T2"/>
</dbReference>
<proteinExistence type="inferred from homology"/>
<dbReference type="Pfam" id="PF01112">
    <property type="entry name" value="Asparaginase_2"/>
    <property type="match status" value="1"/>
</dbReference>
<evidence type="ECO:0000256" key="2">
    <source>
        <dbReference type="PIRSR" id="PIRSR600246-1"/>
    </source>
</evidence>
<dbReference type="InParanoid" id="A0A1S3JNF0"/>
<accession>A0A1S3JNF0</accession>
<dbReference type="GO" id="GO:0003948">
    <property type="term" value="F:N4-(beta-N-acetylglucosaminyl)-L-asparaginase activity"/>
    <property type="evidence" value="ECO:0007669"/>
    <property type="project" value="TreeGrafter"/>
</dbReference>
<feature type="site" description="Cleavage; by autolysis" evidence="4">
    <location>
        <begin position="152"/>
        <end position="153"/>
    </location>
</feature>
<dbReference type="InterPro" id="IPR029055">
    <property type="entry name" value="Ntn_hydrolases_N"/>
</dbReference>
<dbReference type="CDD" id="cd04513">
    <property type="entry name" value="Glycosylasparaginase"/>
    <property type="match status" value="1"/>
</dbReference>
<comment type="similarity">
    <text evidence="1">Belongs to the Ntn-hydrolase family.</text>
</comment>
<dbReference type="Gene3D" id="3.60.20.30">
    <property type="entry name" value="(Glycosyl)asparaginase"/>
    <property type="match status" value="1"/>
</dbReference>
<dbReference type="SUPFAM" id="SSF56235">
    <property type="entry name" value="N-terminal nucleophile aminohydrolases (Ntn hydrolases)"/>
    <property type="match status" value="1"/>
</dbReference>